<evidence type="ECO:0000313" key="2">
    <source>
        <dbReference type="Proteomes" id="UP000244727"/>
    </source>
</evidence>
<name>A0A2R4X1J3_9EURY</name>
<organism evidence="1 2">
    <name type="scientific">Halococcoides cellulosivorans</name>
    <dbReference type="NCBI Taxonomy" id="1679096"/>
    <lineage>
        <taxon>Archaea</taxon>
        <taxon>Methanobacteriati</taxon>
        <taxon>Methanobacteriota</taxon>
        <taxon>Stenosarchaea group</taxon>
        <taxon>Halobacteria</taxon>
        <taxon>Halobacteriales</taxon>
        <taxon>Haloarculaceae</taxon>
        <taxon>Halococcoides</taxon>
    </lineage>
</organism>
<accession>A0A2R4X1J3</accession>
<protein>
    <submittedName>
        <fullName evidence="1">Uncharacterized protein</fullName>
    </submittedName>
</protein>
<dbReference type="GeneID" id="36512437"/>
<dbReference type="Proteomes" id="UP000244727">
    <property type="component" value="Chromosome"/>
</dbReference>
<sequence>MDDPNCPVLAAAVARYDRTDRPVSVAAIGTILDRDPEEIAGRIDRLRACELLAREGDGDRYRPTVTGREFLALDVECGPIVVDPDDCR</sequence>
<dbReference type="KEGG" id="harc:HARCEL1_07980"/>
<dbReference type="AlphaFoldDB" id="A0A2R4X1J3"/>
<dbReference type="EMBL" id="CP028858">
    <property type="protein sequence ID" value="AWB27651.1"/>
    <property type="molecule type" value="Genomic_DNA"/>
</dbReference>
<proteinExistence type="predicted"/>
<dbReference type="RefSeq" id="WP_108382140.1">
    <property type="nucleotide sequence ID" value="NZ_CP028858.1"/>
</dbReference>
<gene>
    <name evidence="1" type="ORF">HARCEL1_07980</name>
</gene>
<reference evidence="1 2" key="1">
    <citation type="submission" date="2018-04" db="EMBL/GenBank/DDBJ databases">
        <title>Halococcoides cellulosivorans gen. nov., sp. nov., an extremely halophilic cellulose-utilizing haloarchaeon from hypersaline lakes.</title>
        <authorList>
            <person name="Sorokin D.Y."/>
            <person name="Toshchakov S.V."/>
            <person name="Samarov N.I."/>
            <person name="Korzhenkov A."/>
            <person name="Kublanov I.V."/>
        </authorList>
    </citation>
    <scope>NUCLEOTIDE SEQUENCE [LARGE SCALE GENOMIC DNA]</scope>
    <source>
        <strain evidence="1 2">HArcel1</strain>
    </source>
</reference>
<evidence type="ECO:0000313" key="1">
    <source>
        <dbReference type="EMBL" id="AWB27651.1"/>
    </source>
</evidence>
<keyword evidence="2" id="KW-1185">Reference proteome</keyword>